<gene>
    <name evidence="1" type="ORF">GL50803_009307</name>
</gene>
<dbReference type="PANTHER" id="PTHR24120">
    <property type="entry name" value="GH07239P"/>
    <property type="match status" value="1"/>
</dbReference>
<evidence type="ECO:0000313" key="1">
    <source>
        <dbReference type="EMBL" id="KAE8303320.1"/>
    </source>
</evidence>
<dbReference type="GeneID" id="5698599"/>
<proteinExistence type="predicted"/>
<dbReference type="InterPro" id="IPR002110">
    <property type="entry name" value="Ankyrin_rpt"/>
</dbReference>
<name>A8BPA9_GIAIC</name>
<dbReference type="Gene3D" id="1.25.40.20">
    <property type="entry name" value="Ankyrin repeat-containing domain"/>
    <property type="match status" value="3"/>
</dbReference>
<keyword evidence="2" id="KW-1185">Reference proteome</keyword>
<dbReference type="KEGG" id="gla:GL50803_009307"/>
<evidence type="ECO:0000313" key="2">
    <source>
        <dbReference type="Proteomes" id="UP000001548"/>
    </source>
</evidence>
<protein>
    <submittedName>
        <fullName evidence="1">Ankyrin repeat protein 1</fullName>
    </submittedName>
</protein>
<dbReference type="HOGENOM" id="CLU_346295_0_0_1"/>
<dbReference type="SMART" id="SM00248">
    <property type="entry name" value="ANK"/>
    <property type="match status" value="8"/>
</dbReference>
<accession>A8BPA9</accession>
<dbReference type="VEuPathDB" id="GiardiaDB:GL50803_9307"/>
<dbReference type="PROSITE" id="PS50088">
    <property type="entry name" value="ANK_REPEAT"/>
    <property type="match status" value="1"/>
</dbReference>
<dbReference type="Proteomes" id="UP000001548">
    <property type="component" value="Unassembled WGS sequence"/>
</dbReference>
<dbReference type="STRING" id="184922.A8BPA9"/>
<dbReference type="SUPFAM" id="SSF48403">
    <property type="entry name" value="Ankyrin repeat"/>
    <property type="match status" value="1"/>
</dbReference>
<comment type="caution">
    <text evidence="1">The sequence shown here is derived from an EMBL/GenBank/DDBJ whole genome shotgun (WGS) entry which is preliminary data.</text>
</comment>
<dbReference type="AlphaFoldDB" id="A8BPA9"/>
<dbReference type="PROSITE" id="PS50297">
    <property type="entry name" value="ANK_REP_REGION"/>
    <property type="match status" value="1"/>
</dbReference>
<dbReference type="OMA" id="INRMAIC"/>
<dbReference type="EMBL" id="AACB03000003">
    <property type="protein sequence ID" value="KAE8303320.1"/>
    <property type="molecule type" value="Genomic_DNA"/>
</dbReference>
<reference evidence="1 2" key="1">
    <citation type="journal article" date="2007" name="Science">
        <title>Genomic minimalism in the early diverging intestinal parasite Giardia lamblia.</title>
        <authorList>
            <person name="Morrison H.G."/>
            <person name="McArthur A.G."/>
            <person name="Gillin F.D."/>
            <person name="Aley S.B."/>
            <person name="Adam R.D."/>
            <person name="Olsen G.J."/>
            <person name="Best A.A."/>
            <person name="Cande W.Z."/>
            <person name="Chen F."/>
            <person name="Cipriano M.J."/>
            <person name="Davids B.J."/>
            <person name="Dawson S.C."/>
            <person name="Elmendorf H.G."/>
            <person name="Hehl A.B."/>
            <person name="Holder M.E."/>
            <person name="Huse S.M."/>
            <person name="Kim U.U."/>
            <person name="Lasek-Nesselquist E."/>
            <person name="Manning G."/>
            <person name="Nigam A."/>
            <person name="Nixon J.E."/>
            <person name="Palm D."/>
            <person name="Passamaneck N.E."/>
            <person name="Prabhu A."/>
            <person name="Reich C.I."/>
            <person name="Reiner D.S."/>
            <person name="Samuelson J."/>
            <person name="Svard S.G."/>
            <person name="Sogin M.L."/>
        </authorList>
    </citation>
    <scope>NUCLEOTIDE SEQUENCE [LARGE SCALE GENOMIC DNA]</scope>
    <source>
        <strain evidence="1 2">WB C6</strain>
    </source>
</reference>
<sequence length="816" mass="89296">MAIVCVNQMLSDIDVDASALYSRTISVDGLPDTMKDGVLFTWAKYLFNKEDQSAINHALPFLLSLKTATMDENRYLIRLRYRFSRGVPLEAVVAHHIKLGTYVSEDIIVYLARVVLADMSIGMEYNLLYGLSQKAVLVDQNFDKFIYTVYAPVSIVSEGASSTKDHNSIVNPITKKQLIEYSVSNLGALLFELCTLSSKGTAEHTLDPTILLECTDRLCGCGYSRVLATFIISCLTFPHSIDLAGTTSGFSFSSFGDAISAIDAVTKTAARGTACSTDESFPDTAHRTIPTTLCSEPGAAQSDNSEQSREQERSVIQSLIASQSIKCLAEHVTTESGASILSSILEDKLILAKKQYTPELATIVQACVTDRDLCIRVNARNPDLSPIRTYLISAAQKGDVKALLKNYNEIGFIYGKYTALMEAARRNNLHVIPFLLGELGCVNTTGQTALMLAAHFNNVEAVKLLLMEAGIADNWGTTALMMACMRGHDTIVELLLPESRRQDEWGNTAMIYAAQNGHLDCVKLLLSREIKMVTKISSTALSQAMMCGHKDCACVLQAEEQMSNITPLMRSVFFNECEGALAQSIKECADTVSYANKAGFTAIMFAAAGHNWDAVNLLLPYEAQHSPDLAGLYTKNVDEAACSFFSEAVQGRYIHLVFVFATYLHYLLEHGKIDAFKQKCDSGILHAWSGIPVLHRTGLMECAKRGDVIGVRASREDYCKVFDGYTALMLGIINRMAICSRLLLVEMGIQGAEGMTALMHAVDSGQVDLVSLLLAEAPIKNAAGDTALDIARRRAKSHPPDSPYNQCVSMLLSFQW</sequence>
<dbReference type="Pfam" id="PF12796">
    <property type="entry name" value="Ank_2"/>
    <property type="match status" value="3"/>
</dbReference>
<dbReference type="InterPro" id="IPR036770">
    <property type="entry name" value="Ankyrin_rpt-contain_sf"/>
</dbReference>
<organism evidence="1 2">
    <name type="scientific">Giardia intestinalis (strain ATCC 50803 / WB clone C6)</name>
    <name type="common">Giardia lamblia</name>
    <dbReference type="NCBI Taxonomy" id="184922"/>
    <lineage>
        <taxon>Eukaryota</taxon>
        <taxon>Metamonada</taxon>
        <taxon>Diplomonadida</taxon>
        <taxon>Hexamitidae</taxon>
        <taxon>Giardiinae</taxon>
        <taxon>Giardia</taxon>
    </lineage>
</organism>
<dbReference type="PANTHER" id="PTHR24120:SF4">
    <property type="entry name" value="GH07239P"/>
    <property type="match status" value="1"/>
</dbReference>
<dbReference type="RefSeq" id="XP_001705715.1">
    <property type="nucleotide sequence ID" value="XM_001705663.1"/>
</dbReference>